<evidence type="ECO:0000256" key="7">
    <source>
        <dbReference type="ARBA" id="ARBA00023136"/>
    </source>
</evidence>
<comment type="similarity">
    <text evidence="2 10 11">Belongs to the TonB-dependent receptor family.</text>
</comment>
<keyword evidence="16" id="KW-1185">Reference proteome</keyword>
<dbReference type="OrthoDB" id="5476657at2"/>
<dbReference type="InterPro" id="IPR000531">
    <property type="entry name" value="Beta-barrel_TonB"/>
</dbReference>
<dbReference type="AlphaFoldDB" id="Q21SZ8"/>
<dbReference type="eggNOG" id="COG1629">
    <property type="taxonomic scope" value="Bacteria"/>
</dbReference>
<dbReference type="InterPro" id="IPR010104">
    <property type="entry name" value="TonB_rcpt_bac"/>
</dbReference>
<dbReference type="EMBL" id="CP000267">
    <property type="protein sequence ID" value="ABD71105.1"/>
    <property type="molecule type" value="Genomic_DNA"/>
</dbReference>
<dbReference type="PANTHER" id="PTHR40980">
    <property type="entry name" value="PLUG DOMAIN-CONTAINING PROTEIN"/>
    <property type="match status" value="1"/>
</dbReference>
<dbReference type="PROSITE" id="PS52016">
    <property type="entry name" value="TONB_DEPENDENT_REC_3"/>
    <property type="match status" value="1"/>
</dbReference>
<keyword evidence="5 10" id="KW-0812">Transmembrane</keyword>
<dbReference type="SUPFAM" id="SSF56935">
    <property type="entry name" value="Porins"/>
    <property type="match status" value="1"/>
</dbReference>
<evidence type="ECO:0000256" key="9">
    <source>
        <dbReference type="ARBA" id="ARBA00023237"/>
    </source>
</evidence>
<accession>Q21SZ8</accession>
<evidence type="ECO:0000256" key="6">
    <source>
        <dbReference type="ARBA" id="ARBA00023077"/>
    </source>
</evidence>
<dbReference type="InterPro" id="IPR037066">
    <property type="entry name" value="Plug_dom_sf"/>
</dbReference>
<evidence type="ECO:0000256" key="11">
    <source>
        <dbReference type="RuleBase" id="RU003357"/>
    </source>
</evidence>
<comment type="subcellular location">
    <subcellularLocation>
        <location evidence="1 10">Cell outer membrane</location>
        <topology evidence="1 10">Multi-pass membrane protein</topology>
    </subcellularLocation>
</comment>
<dbReference type="Pfam" id="PF00593">
    <property type="entry name" value="TonB_dep_Rec_b-barrel"/>
    <property type="match status" value="1"/>
</dbReference>
<dbReference type="Gene3D" id="2.40.170.20">
    <property type="entry name" value="TonB-dependent receptor, beta-barrel domain"/>
    <property type="match status" value="1"/>
</dbReference>
<evidence type="ECO:0000256" key="2">
    <source>
        <dbReference type="ARBA" id="ARBA00009810"/>
    </source>
</evidence>
<dbReference type="NCBIfam" id="TIGR01782">
    <property type="entry name" value="TonB-Xanth-Caul"/>
    <property type="match status" value="1"/>
</dbReference>
<sequence>MNALPIKPRHLLRASVCALFATNMSPALAQSGAGTHSTLPAPDDNAQTGVLREVVVVGVRASLASAQEIKRDKLEIVDSIVADDITKLPDFSVTDALQRVTGLQIARDRGDGTGISIRGLTQMETTLNGREVFTAGAGRNFDFADMASELVSGIDVYKTSSAEHIEGGVGGLIDLRTRRPFDFKGREIVGSTRLIYGDLADRNATQFSVLASNRWKTTSAGEFGVLVNLAYQDRAFREDQKGTGNPQARTDLMAGQTVIAPNGTSETISLGNRKRSTAHVVLQWRPAADLELYAEGSYTEFQTRQNSWQSNVLASPALVPGSAAVFPGTNDVSHITWMNAPVSILSFARDTLDRTKQAAVGGVWSGKALTLKSDVSYTQSSNTLFFSGLTLGGTAANFTQDLSTDVPSSSITGTNLLDPANLQYTGIAYRLRRFEGDQATVRLDGEYEVSDSLVNTLLAGVRYARRGASNASGLVVADAGVAGIPVAALPQYAMVNPYDFYAGTASIRNTLVGNLDTARDAVGLRNAFGITTPIPATASPLSLWDISEDTQAAYLMARFTATGLPLKGPLDGNIGLRVVSTHERVAGAQSVPATGAVVPVHVDSRYTDYLPSVNLRYLLSPGLYLRAAASRTLTRPNFDQLSPSLTLLPNAINPALNQGSAGNPELKPIRADNLDLAVEKYFNKSTAVHLTGFLKKVEGFVTTVSSPEVVDGVAYQVSRPQNSAAADIKGFELGYQQFYDFLPSWLSGLGLQANYTYVDSETLDRTLGEKVALQNLSRHSVNLIGMYEKGRLSARLAYNWRDKFLSGVTNIVGVGALPIYTRAYGWLDASLSYRFSEKISFVIAGTNLLGTRRSSYYGVETRPQSSWINDTQVSLAVTARF</sequence>
<dbReference type="KEGG" id="rfr:Rfer_3396"/>
<feature type="signal peptide" evidence="12">
    <location>
        <begin position="1"/>
        <end position="29"/>
    </location>
</feature>
<keyword evidence="6 11" id="KW-0798">TonB box</keyword>
<evidence type="ECO:0000256" key="4">
    <source>
        <dbReference type="ARBA" id="ARBA00022452"/>
    </source>
</evidence>
<feature type="domain" description="TonB-dependent receptor-like beta-barrel" evidence="13">
    <location>
        <begin position="391"/>
        <end position="848"/>
    </location>
</feature>
<protein>
    <submittedName>
        <fullName evidence="15">TonB-dependent receptor</fullName>
    </submittedName>
</protein>
<dbReference type="PANTHER" id="PTHR40980:SF3">
    <property type="entry name" value="TONB-DEPENDENT RECEPTOR-LIKE BETA-BARREL DOMAIN-CONTAINING PROTEIN"/>
    <property type="match status" value="1"/>
</dbReference>
<dbReference type="Gene3D" id="2.170.130.10">
    <property type="entry name" value="TonB-dependent receptor, plug domain"/>
    <property type="match status" value="1"/>
</dbReference>
<evidence type="ECO:0000256" key="10">
    <source>
        <dbReference type="PROSITE-ProRule" id="PRU01360"/>
    </source>
</evidence>
<evidence type="ECO:0000256" key="1">
    <source>
        <dbReference type="ARBA" id="ARBA00004571"/>
    </source>
</evidence>
<organism evidence="15 16">
    <name type="scientific">Albidiferax ferrireducens (strain ATCC BAA-621 / DSM 15236 / T118)</name>
    <name type="common">Rhodoferax ferrireducens</name>
    <dbReference type="NCBI Taxonomy" id="338969"/>
    <lineage>
        <taxon>Bacteria</taxon>
        <taxon>Pseudomonadati</taxon>
        <taxon>Pseudomonadota</taxon>
        <taxon>Betaproteobacteria</taxon>
        <taxon>Burkholderiales</taxon>
        <taxon>Comamonadaceae</taxon>
        <taxon>Rhodoferax</taxon>
    </lineage>
</organism>
<evidence type="ECO:0000313" key="15">
    <source>
        <dbReference type="EMBL" id="ABD71105.1"/>
    </source>
</evidence>
<dbReference type="InterPro" id="IPR012910">
    <property type="entry name" value="Plug_dom"/>
</dbReference>
<dbReference type="CDD" id="cd01347">
    <property type="entry name" value="ligand_gated_channel"/>
    <property type="match status" value="1"/>
</dbReference>
<keyword evidence="7 10" id="KW-0472">Membrane</keyword>
<dbReference type="RefSeq" id="WP_011465668.1">
    <property type="nucleotide sequence ID" value="NC_007908.1"/>
</dbReference>
<dbReference type="STRING" id="338969.Rfer_3396"/>
<dbReference type="eggNOG" id="COG4771">
    <property type="taxonomic scope" value="Bacteria"/>
</dbReference>
<dbReference type="InterPro" id="IPR036942">
    <property type="entry name" value="Beta-barrel_TonB_sf"/>
</dbReference>
<name>Q21SZ8_ALBFT</name>
<evidence type="ECO:0000256" key="5">
    <source>
        <dbReference type="ARBA" id="ARBA00022692"/>
    </source>
</evidence>
<evidence type="ECO:0000256" key="3">
    <source>
        <dbReference type="ARBA" id="ARBA00022448"/>
    </source>
</evidence>
<keyword evidence="12" id="KW-0732">Signal</keyword>
<evidence type="ECO:0000256" key="12">
    <source>
        <dbReference type="SAM" id="SignalP"/>
    </source>
</evidence>
<gene>
    <name evidence="15" type="ordered locus">Rfer_3396</name>
</gene>
<feature type="chain" id="PRO_5004200422" evidence="12">
    <location>
        <begin position="30"/>
        <end position="881"/>
    </location>
</feature>
<feature type="domain" description="TonB-dependent receptor plug" evidence="14">
    <location>
        <begin position="71"/>
        <end position="171"/>
    </location>
</feature>
<keyword evidence="8 15" id="KW-0675">Receptor</keyword>
<dbReference type="GO" id="GO:0009279">
    <property type="term" value="C:cell outer membrane"/>
    <property type="evidence" value="ECO:0007669"/>
    <property type="project" value="UniProtKB-SubCell"/>
</dbReference>
<dbReference type="Proteomes" id="UP000008332">
    <property type="component" value="Chromosome"/>
</dbReference>
<reference evidence="16" key="1">
    <citation type="submission" date="2006-02" db="EMBL/GenBank/DDBJ databases">
        <title>Complete sequence of chromosome of Rhodoferax ferrireducens DSM 15236.</title>
        <authorList>
            <person name="Copeland A."/>
            <person name="Lucas S."/>
            <person name="Lapidus A."/>
            <person name="Barry K."/>
            <person name="Detter J.C."/>
            <person name="Glavina del Rio T."/>
            <person name="Hammon N."/>
            <person name="Israni S."/>
            <person name="Pitluck S."/>
            <person name="Brettin T."/>
            <person name="Bruce D."/>
            <person name="Han C."/>
            <person name="Tapia R."/>
            <person name="Gilna P."/>
            <person name="Kiss H."/>
            <person name="Schmutz J."/>
            <person name="Larimer F."/>
            <person name="Land M."/>
            <person name="Kyrpides N."/>
            <person name="Ivanova N."/>
            <person name="Richardson P."/>
        </authorList>
    </citation>
    <scope>NUCLEOTIDE SEQUENCE [LARGE SCALE GENOMIC DNA]</scope>
    <source>
        <strain evidence="16">ATCC BAA-621 / DSM 15236 / T118</strain>
    </source>
</reference>
<dbReference type="Pfam" id="PF07715">
    <property type="entry name" value="Plug"/>
    <property type="match status" value="1"/>
</dbReference>
<evidence type="ECO:0000259" key="14">
    <source>
        <dbReference type="Pfam" id="PF07715"/>
    </source>
</evidence>
<dbReference type="HOGENOM" id="CLU_006935_2_0_4"/>
<keyword evidence="3 10" id="KW-0813">Transport</keyword>
<keyword evidence="9 10" id="KW-0998">Cell outer membrane</keyword>
<keyword evidence="4 10" id="KW-1134">Transmembrane beta strand</keyword>
<evidence type="ECO:0000313" key="16">
    <source>
        <dbReference type="Proteomes" id="UP000008332"/>
    </source>
</evidence>
<evidence type="ECO:0000256" key="8">
    <source>
        <dbReference type="ARBA" id="ARBA00023170"/>
    </source>
</evidence>
<evidence type="ECO:0000259" key="13">
    <source>
        <dbReference type="Pfam" id="PF00593"/>
    </source>
</evidence>
<proteinExistence type="inferred from homology"/>
<dbReference type="InterPro" id="IPR039426">
    <property type="entry name" value="TonB-dep_rcpt-like"/>
</dbReference>